<organism evidence="1 2">
    <name type="scientific">Micrococcoides hystricis</name>
    <dbReference type="NCBI Taxonomy" id="1572761"/>
    <lineage>
        <taxon>Bacteria</taxon>
        <taxon>Bacillati</taxon>
        <taxon>Actinomycetota</taxon>
        <taxon>Actinomycetes</taxon>
        <taxon>Micrococcales</taxon>
        <taxon>Micrococcaceae</taxon>
        <taxon>Micrococcoides</taxon>
    </lineage>
</organism>
<dbReference type="RefSeq" id="WP_377458770.1">
    <property type="nucleotide sequence ID" value="NZ_JBHLUB010000027.1"/>
</dbReference>
<accession>A0ABV6PA19</accession>
<proteinExistence type="predicted"/>
<sequence length="83" mass="9368">MAKLSLKAVGARMEPLAYRDSYDWEFIFELLDAYGKPKSSLTRLRTGSLNVAAEPDVEVAQKNVVYFRQVPQSQSLEAVEESQ</sequence>
<gene>
    <name evidence="1" type="ORF">ACFFFR_06180</name>
</gene>
<evidence type="ECO:0000313" key="2">
    <source>
        <dbReference type="Proteomes" id="UP001589862"/>
    </source>
</evidence>
<comment type="caution">
    <text evidence="1">The sequence shown here is derived from an EMBL/GenBank/DDBJ whole genome shotgun (WGS) entry which is preliminary data.</text>
</comment>
<name>A0ABV6PA19_9MICC</name>
<reference evidence="1 2" key="1">
    <citation type="submission" date="2024-09" db="EMBL/GenBank/DDBJ databases">
        <authorList>
            <person name="Sun Q."/>
            <person name="Mori K."/>
        </authorList>
    </citation>
    <scope>NUCLEOTIDE SEQUENCE [LARGE SCALE GENOMIC DNA]</scope>
    <source>
        <strain evidence="1 2">NCAIM B.02604</strain>
    </source>
</reference>
<dbReference type="EMBL" id="JBHLUB010000027">
    <property type="protein sequence ID" value="MFC0581969.1"/>
    <property type="molecule type" value="Genomic_DNA"/>
</dbReference>
<evidence type="ECO:0000313" key="1">
    <source>
        <dbReference type="EMBL" id="MFC0581969.1"/>
    </source>
</evidence>
<keyword evidence="2" id="KW-1185">Reference proteome</keyword>
<protein>
    <submittedName>
        <fullName evidence="1">Uncharacterized protein</fullName>
    </submittedName>
</protein>
<dbReference type="Proteomes" id="UP001589862">
    <property type="component" value="Unassembled WGS sequence"/>
</dbReference>